<dbReference type="Proteomes" id="UP000621266">
    <property type="component" value="Unassembled WGS sequence"/>
</dbReference>
<evidence type="ECO:0000313" key="7">
    <source>
        <dbReference type="Proteomes" id="UP000621266"/>
    </source>
</evidence>
<dbReference type="InterPro" id="IPR029058">
    <property type="entry name" value="AB_hydrolase_fold"/>
</dbReference>
<feature type="chain" id="PRO_5046657941" evidence="4">
    <location>
        <begin position="32"/>
        <end position="528"/>
    </location>
</feature>
<dbReference type="PANTHER" id="PTHR43248:SF29">
    <property type="entry name" value="TRIPEPTIDYL AMINOPEPTIDASE"/>
    <property type="match status" value="1"/>
</dbReference>
<dbReference type="PANTHER" id="PTHR43248">
    <property type="entry name" value="2-SUCCINYL-6-HYDROXY-2,4-CYCLOHEXADIENE-1-CARBOXYLATE SYNTHASE"/>
    <property type="match status" value="1"/>
</dbReference>
<reference evidence="6 7" key="1">
    <citation type="submission" date="2019-10" db="EMBL/GenBank/DDBJ databases">
        <title>Streptomyces tenebrisbrunneis sp.nov., an endogenous actinomycete isolated from of Lycium ruthenicum.</title>
        <authorList>
            <person name="Ma L."/>
        </authorList>
    </citation>
    <scope>NUCLEOTIDE SEQUENCE [LARGE SCALE GENOMIC DNA]</scope>
    <source>
        <strain evidence="6 7">TRM 66187</strain>
    </source>
</reference>
<evidence type="ECO:0000256" key="2">
    <source>
        <dbReference type="ARBA" id="ARBA00022729"/>
    </source>
</evidence>
<comment type="caution">
    <text evidence="6">The sequence shown here is derived from an EMBL/GenBank/DDBJ whole genome shotgun (WGS) entry which is preliminary data.</text>
</comment>
<evidence type="ECO:0000256" key="1">
    <source>
        <dbReference type="ARBA" id="ARBA00010088"/>
    </source>
</evidence>
<evidence type="ECO:0000313" key="6">
    <source>
        <dbReference type="EMBL" id="KAF4407969.1"/>
    </source>
</evidence>
<proteinExistence type="inferred from homology"/>
<dbReference type="InterPro" id="IPR051601">
    <property type="entry name" value="Serine_prot/Carboxylest_S33"/>
</dbReference>
<gene>
    <name evidence="6" type="ORF">GCU69_16465</name>
</gene>
<evidence type="ECO:0000256" key="3">
    <source>
        <dbReference type="ARBA" id="ARBA00022801"/>
    </source>
</evidence>
<feature type="signal peptide" evidence="4">
    <location>
        <begin position="1"/>
        <end position="31"/>
    </location>
</feature>
<accession>A0ABQ7FHX6</accession>
<dbReference type="SUPFAM" id="SSF53474">
    <property type="entry name" value="alpha/beta-Hydrolases"/>
    <property type="match status" value="1"/>
</dbReference>
<name>A0ABQ7FHX6_9ACTN</name>
<dbReference type="RefSeq" id="WP_156206450.1">
    <property type="nucleotide sequence ID" value="NZ_WHPN01000293.1"/>
</dbReference>
<sequence length="528" mass="57260">MRIHARVRRTAAFGVTLLLVGMLGACTPSSADESADESSQVSSQVSSQELRRFYEQELTFEPCEPYATNETDAELFANERFECARMEAPMDYEDPGGETVSIALLRVPAKGGKPVGSLMTNPGGPGFAGMSFAPLIAAMAPDSPVLEQFDLIGIDPRGVGASTPALDCYTDAERENDEMSEKITVGSWTEEETRQWMQQCAERTGSEEFLSHVGTRDAARDMDVLRAVLGDDKLSYLGASYGTRLGAVYAEMFPENVRALVLDGPMDPYAGTMERREQQYTGLQRSFELMGASCTEKPDCPLGSDPGAVTERFQEIVQPLIDEPVPAGDGRVLSFSDAIGGVVAGLYSEASRPTIIEGIREVRNGRGDALMGLQDAYDQRYADGTYSNALEATEVINCLDEERHTPEQESQLRRRMTEAAPFLDTGRPLDDTRNMCEAWRVEPTLGYPYATDIEGLPDTLTVAVTGDPVTPYEEGTRLAEALEGSLLTVEGEQHGAALLAGNACVDDTVADYLVNLTSPPADARCTLE</sequence>
<dbReference type="PROSITE" id="PS51257">
    <property type="entry name" value="PROKAR_LIPOPROTEIN"/>
    <property type="match status" value="1"/>
</dbReference>
<protein>
    <submittedName>
        <fullName evidence="6">Alpha/beta hydrolase</fullName>
    </submittedName>
</protein>
<evidence type="ECO:0000259" key="5">
    <source>
        <dbReference type="Pfam" id="PF00561"/>
    </source>
</evidence>
<feature type="domain" description="AB hydrolase-1" evidence="5">
    <location>
        <begin position="122"/>
        <end position="492"/>
    </location>
</feature>
<keyword evidence="7" id="KW-1185">Reference proteome</keyword>
<dbReference type="Pfam" id="PF00561">
    <property type="entry name" value="Abhydrolase_1"/>
    <property type="match status" value="1"/>
</dbReference>
<evidence type="ECO:0000256" key="4">
    <source>
        <dbReference type="SAM" id="SignalP"/>
    </source>
</evidence>
<dbReference type="GO" id="GO:0016787">
    <property type="term" value="F:hydrolase activity"/>
    <property type="evidence" value="ECO:0007669"/>
    <property type="project" value="UniProtKB-KW"/>
</dbReference>
<keyword evidence="2 4" id="KW-0732">Signal</keyword>
<keyword evidence="3 6" id="KW-0378">Hydrolase</keyword>
<dbReference type="InterPro" id="IPR000073">
    <property type="entry name" value="AB_hydrolase_1"/>
</dbReference>
<dbReference type="EMBL" id="WHPN01000293">
    <property type="protein sequence ID" value="KAF4407969.1"/>
    <property type="molecule type" value="Genomic_DNA"/>
</dbReference>
<dbReference type="Gene3D" id="3.40.50.1820">
    <property type="entry name" value="alpha/beta hydrolase"/>
    <property type="match status" value="1"/>
</dbReference>
<comment type="similarity">
    <text evidence="1">Belongs to the peptidase S33 family.</text>
</comment>
<organism evidence="6 7">
    <name type="scientific">Streptomyces lycii</name>
    <dbReference type="NCBI Taxonomy" id="2654337"/>
    <lineage>
        <taxon>Bacteria</taxon>
        <taxon>Bacillati</taxon>
        <taxon>Actinomycetota</taxon>
        <taxon>Actinomycetes</taxon>
        <taxon>Kitasatosporales</taxon>
        <taxon>Streptomycetaceae</taxon>
        <taxon>Streptomyces</taxon>
    </lineage>
</organism>